<dbReference type="STRING" id="768704.Desmer_1831"/>
<accession>J7IXH1</accession>
<dbReference type="OrthoDB" id="1799513at2"/>
<reference evidence="2 3" key="1">
    <citation type="journal article" date="2012" name="J. Bacteriol.">
        <title>Complete genome sequences of Desulfosporosinus orientis DSM765T, Desulfosporosinus youngiae DSM17734T, Desulfosporosinus meridiei DSM13257T, and Desulfosporosinus acidiphilus DSM22704T.</title>
        <authorList>
            <person name="Pester M."/>
            <person name="Brambilla E."/>
            <person name="Alazard D."/>
            <person name="Rattei T."/>
            <person name="Weinmaier T."/>
            <person name="Han J."/>
            <person name="Lucas S."/>
            <person name="Lapidus A."/>
            <person name="Cheng J.F."/>
            <person name="Goodwin L."/>
            <person name="Pitluck S."/>
            <person name="Peters L."/>
            <person name="Ovchinnikova G."/>
            <person name="Teshima H."/>
            <person name="Detter J.C."/>
            <person name="Han C.S."/>
            <person name="Tapia R."/>
            <person name="Land M.L."/>
            <person name="Hauser L."/>
            <person name="Kyrpides N.C."/>
            <person name="Ivanova N.N."/>
            <person name="Pagani I."/>
            <person name="Huntmann M."/>
            <person name="Wei C.L."/>
            <person name="Davenport K.W."/>
            <person name="Daligault H."/>
            <person name="Chain P.S."/>
            <person name="Chen A."/>
            <person name="Mavromatis K."/>
            <person name="Markowitz V."/>
            <person name="Szeto E."/>
            <person name="Mikhailova N."/>
            <person name="Pati A."/>
            <person name="Wagner M."/>
            <person name="Woyke T."/>
            <person name="Ollivier B."/>
            <person name="Klenk H.P."/>
            <person name="Spring S."/>
            <person name="Loy A."/>
        </authorList>
    </citation>
    <scope>NUCLEOTIDE SEQUENCE [LARGE SCALE GENOMIC DNA]</scope>
    <source>
        <strain evidence="3">ATCC BAA-275 / DSM 13257 / NCIMB 13706 / S10</strain>
    </source>
</reference>
<evidence type="ECO:0000256" key="1">
    <source>
        <dbReference type="SAM" id="Phobius"/>
    </source>
</evidence>
<dbReference type="AlphaFoldDB" id="J7IXH1"/>
<dbReference type="Proteomes" id="UP000005262">
    <property type="component" value="Chromosome"/>
</dbReference>
<name>J7IXH1_DESMD</name>
<keyword evidence="1" id="KW-1133">Transmembrane helix</keyword>
<feature type="transmembrane region" description="Helical" evidence="1">
    <location>
        <begin position="96"/>
        <end position="115"/>
    </location>
</feature>
<sequence length="149" mass="17031">MINGIPLKVNRDDLDNIKKRIPRSSAWEFVSYPRQFNVVMGQLPWFQLFLSLDWIQPFLALTPIGASVIIGVDLNLKGCGLDKMLKVWIMKTKTKILIILTVAILSIMALIIPRYSSPSEFNPTNQPMVAFQEAQKSGKLTFLEFYAKW</sequence>
<proteinExistence type="predicted"/>
<keyword evidence="1" id="KW-0472">Membrane</keyword>
<dbReference type="eggNOG" id="COG0526">
    <property type="taxonomic scope" value="Bacteria"/>
</dbReference>
<gene>
    <name evidence="2" type="ordered locus">Desmer_1831</name>
</gene>
<dbReference type="EMBL" id="CP003629">
    <property type="protein sequence ID" value="AFQ43793.1"/>
    <property type="molecule type" value="Genomic_DNA"/>
</dbReference>
<dbReference type="KEGG" id="dmi:Desmer_1831"/>
<evidence type="ECO:0000313" key="2">
    <source>
        <dbReference type="EMBL" id="AFQ43793.1"/>
    </source>
</evidence>
<evidence type="ECO:0000313" key="3">
    <source>
        <dbReference type="Proteomes" id="UP000005262"/>
    </source>
</evidence>
<dbReference type="HOGENOM" id="CLU_1746691_0_0_9"/>
<organism evidence="2 3">
    <name type="scientific">Desulfosporosinus meridiei (strain ATCC BAA-275 / DSM 13257 / KCTC 12902 / NCIMB 13706 / S10)</name>
    <dbReference type="NCBI Taxonomy" id="768704"/>
    <lineage>
        <taxon>Bacteria</taxon>
        <taxon>Bacillati</taxon>
        <taxon>Bacillota</taxon>
        <taxon>Clostridia</taxon>
        <taxon>Eubacteriales</taxon>
        <taxon>Desulfitobacteriaceae</taxon>
        <taxon>Desulfosporosinus</taxon>
    </lineage>
</organism>
<keyword evidence="1" id="KW-0812">Transmembrane</keyword>
<feature type="transmembrane region" description="Helical" evidence="1">
    <location>
        <begin position="54"/>
        <end position="76"/>
    </location>
</feature>
<protein>
    <submittedName>
        <fullName evidence="2">Uncharacterized protein</fullName>
    </submittedName>
</protein>
<reference evidence="3" key="2">
    <citation type="submission" date="2012-08" db="EMBL/GenBank/DDBJ databases">
        <title>Finished genome of Desulfosporosinus meridiei DSM 13257.</title>
        <authorList>
            <person name="Huntemann M."/>
            <person name="Wei C.-L."/>
            <person name="Han J."/>
            <person name="Detter J.C."/>
            <person name="Han C."/>
            <person name="Davenport K."/>
            <person name="Daligault H."/>
            <person name="Erkkila T."/>
            <person name="Gu W."/>
            <person name="Munk A.C.C."/>
            <person name="Teshima H."/>
            <person name="Xu Y."/>
            <person name="Chain P."/>
            <person name="Tapia R."/>
            <person name="Chen A."/>
            <person name="Krypides N."/>
            <person name="Mavromatis K."/>
            <person name="Markowitz V."/>
            <person name="Szeto E."/>
            <person name="Ivanova N."/>
            <person name="Mikhailova N."/>
            <person name="Ovchinnikova G."/>
            <person name="Pagani I."/>
            <person name="Pati A."/>
            <person name="Goodwin L."/>
            <person name="Peters L."/>
            <person name="Pitluck S."/>
            <person name="Woyke T."/>
            <person name="Pester M."/>
            <person name="Spring S."/>
            <person name="Ollivier B."/>
            <person name="Rattei T."/>
            <person name="Klenk H.-P."/>
            <person name="Wagner M."/>
            <person name="Loy A."/>
        </authorList>
    </citation>
    <scope>NUCLEOTIDE SEQUENCE [LARGE SCALE GENOMIC DNA]</scope>
    <source>
        <strain evidence="3">ATCC BAA-275 / DSM 13257 / NCIMB 13706 / S10</strain>
    </source>
</reference>
<keyword evidence="3" id="KW-1185">Reference proteome</keyword>